<dbReference type="InterPro" id="IPR036390">
    <property type="entry name" value="WH_DNA-bd_sf"/>
</dbReference>
<dbReference type="InterPro" id="IPR021153">
    <property type="entry name" value="HrcA_C"/>
</dbReference>
<evidence type="ECO:0000313" key="9">
    <source>
        <dbReference type="Proteomes" id="UP000304864"/>
    </source>
</evidence>
<dbReference type="HAMAP" id="MF_00081">
    <property type="entry name" value="HrcA"/>
    <property type="match status" value="1"/>
</dbReference>
<comment type="function">
    <text evidence="5">Negative regulator of class I heat shock genes (grpE-dnaK-dnaJ and groELS operons). Prevents heat-shock induction of these operons.</text>
</comment>
<dbReference type="OrthoDB" id="9783139at2"/>
<dbReference type="NCBIfam" id="TIGR00331">
    <property type="entry name" value="hrcA"/>
    <property type="match status" value="1"/>
</dbReference>
<comment type="similarity">
    <text evidence="5">Belongs to the HrcA family.</text>
</comment>
<dbReference type="Gene3D" id="1.10.10.10">
    <property type="entry name" value="Winged helix-like DNA-binding domain superfamily/Winged helix DNA-binding domain"/>
    <property type="match status" value="1"/>
</dbReference>
<dbReference type="PANTHER" id="PTHR34824:SF1">
    <property type="entry name" value="HEAT-INDUCIBLE TRANSCRIPTION REPRESSOR HRCA"/>
    <property type="match status" value="1"/>
</dbReference>
<dbReference type="KEGG" id="thig:FE785_04625"/>
<feature type="domain" description="Heat-inducible transcription repressor HrcA C-terminal" evidence="6">
    <location>
        <begin position="103"/>
        <end position="325"/>
    </location>
</feature>
<evidence type="ECO:0000256" key="1">
    <source>
        <dbReference type="ARBA" id="ARBA00022491"/>
    </source>
</evidence>
<dbReference type="PANTHER" id="PTHR34824">
    <property type="entry name" value="HEAT-INDUCIBLE TRANSCRIPTION REPRESSOR HRCA"/>
    <property type="match status" value="1"/>
</dbReference>
<keyword evidence="3 5" id="KW-0346">Stress response</keyword>
<dbReference type="InterPro" id="IPR036388">
    <property type="entry name" value="WH-like_DNA-bd_sf"/>
</dbReference>
<dbReference type="GO" id="GO:0003677">
    <property type="term" value="F:DNA binding"/>
    <property type="evidence" value="ECO:0007669"/>
    <property type="project" value="InterPro"/>
</dbReference>
<evidence type="ECO:0000256" key="2">
    <source>
        <dbReference type="ARBA" id="ARBA00023015"/>
    </source>
</evidence>
<dbReference type="Gene3D" id="3.30.390.60">
    <property type="entry name" value="Heat-inducible transcription repressor hrca homolog, domain 3"/>
    <property type="match status" value="1"/>
</dbReference>
<dbReference type="SUPFAM" id="SSF55781">
    <property type="entry name" value="GAF domain-like"/>
    <property type="match status" value="1"/>
</dbReference>
<keyword evidence="9" id="KW-1185">Reference proteome</keyword>
<keyword evidence="4 5" id="KW-0804">Transcription</keyword>
<dbReference type="SUPFAM" id="SSF46785">
    <property type="entry name" value="Winged helix' DNA-binding domain"/>
    <property type="match status" value="1"/>
</dbReference>
<protein>
    <recommendedName>
        <fullName evidence="5">Heat-inducible transcription repressor HrcA</fullName>
    </recommendedName>
</protein>
<dbReference type="RefSeq" id="WP_138564644.1">
    <property type="nucleotide sequence ID" value="NZ_CP040602.1"/>
</dbReference>
<dbReference type="GO" id="GO:0045892">
    <property type="term" value="P:negative regulation of DNA-templated transcription"/>
    <property type="evidence" value="ECO:0007669"/>
    <property type="project" value="UniProtKB-UniRule"/>
</dbReference>
<keyword evidence="1 5" id="KW-0678">Repressor</keyword>
<dbReference type="PIRSF" id="PIRSF005485">
    <property type="entry name" value="HrcA"/>
    <property type="match status" value="1"/>
</dbReference>
<keyword evidence="2 5" id="KW-0805">Transcription regulation</keyword>
<evidence type="ECO:0000256" key="4">
    <source>
        <dbReference type="ARBA" id="ARBA00023163"/>
    </source>
</evidence>
<accession>A0A4P9K6U8</accession>
<dbReference type="AlphaFoldDB" id="A0A4P9K6U8"/>
<organism evidence="8 9">
    <name type="scientific">Thiomicrorhabdus sediminis</name>
    <dbReference type="NCBI Taxonomy" id="2580412"/>
    <lineage>
        <taxon>Bacteria</taxon>
        <taxon>Pseudomonadati</taxon>
        <taxon>Pseudomonadota</taxon>
        <taxon>Gammaproteobacteria</taxon>
        <taxon>Thiotrichales</taxon>
        <taxon>Piscirickettsiaceae</taxon>
        <taxon>Thiomicrorhabdus</taxon>
    </lineage>
</organism>
<name>A0A4P9K6U8_9GAMM</name>
<reference evidence="8 9" key="1">
    <citation type="submission" date="2019-05" db="EMBL/GenBank/DDBJ databases">
        <title>Thiomicrorhabdus sediminis sp. nov, a novel sulfur-oxidizing bacterium isolated from coastal sediment.</title>
        <authorList>
            <person name="Liu X."/>
        </authorList>
    </citation>
    <scope>NUCLEOTIDE SEQUENCE [LARGE SCALE GENOMIC DNA]</scope>
    <source>
        <strain evidence="8 9">G1</strain>
    </source>
</reference>
<dbReference type="InterPro" id="IPR023120">
    <property type="entry name" value="WHTH_transcript_rep_HrcA_IDD"/>
</dbReference>
<dbReference type="Pfam" id="PF03444">
    <property type="entry name" value="WHD_HrcA"/>
    <property type="match status" value="1"/>
</dbReference>
<evidence type="ECO:0000256" key="3">
    <source>
        <dbReference type="ARBA" id="ARBA00023016"/>
    </source>
</evidence>
<dbReference type="InterPro" id="IPR005104">
    <property type="entry name" value="WHTH_HrcA_DNA-bd"/>
</dbReference>
<sequence>MLNDRSQLLFKNLMGLYLNDGKPVGSSTLAKLPEIGLSSATVRNVMADLERMGLIHSPHTSAGRVPTDQGYRLFLDSILTYKPLSNQRVESIRSELTLGLNQDELLENASKVLSDLTGLTSLVLMPNKEREVLRHIDFIALSDKRVLVVLVFNDQDVQNRIIELDGGLSIDELQKTANFLNENCLGKTLSEAKGMLVSRMDKIRATANEFMSSIVEATDFILTEQLEKKVPFLVSGKTNLLNYKELADSEKLKALFNAFDQHNEVVNLLDKSMQAQGVQVFVGGECGNPIYQDCSIVTTPYISDGEILGVLGVVGPSRMNYEKVVPNVDVTAKILGSLLKK</sequence>
<evidence type="ECO:0000259" key="6">
    <source>
        <dbReference type="Pfam" id="PF01628"/>
    </source>
</evidence>
<dbReference type="Pfam" id="PF01628">
    <property type="entry name" value="HrcA"/>
    <property type="match status" value="1"/>
</dbReference>
<dbReference type="Proteomes" id="UP000304864">
    <property type="component" value="Chromosome"/>
</dbReference>
<dbReference type="InterPro" id="IPR002571">
    <property type="entry name" value="HrcA"/>
</dbReference>
<dbReference type="Gene3D" id="3.30.450.40">
    <property type="match status" value="1"/>
</dbReference>
<dbReference type="InterPro" id="IPR029016">
    <property type="entry name" value="GAF-like_dom_sf"/>
</dbReference>
<evidence type="ECO:0000313" key="8">
    <source>
        <dbReference type="EMBL" id="QCU89967.1"/>
    </source>
</evidence>
<evidence type="ECO:0000256" key="5">
    <source>
        <dbReference type="HAMAP-Rule" id="MF_00081"/>
    </source>
</evidence>
<dbReference type="EMBL" id="CP040602">
    <property type="protein sequence ID" value="QCU89967.1"/>
    <property type="molecule type" value="Genomic_DNA"/>
</dbReference>
<feature type="domain" description="Winged helix-turn-helix transcription repressor HrcA DNA-binding" evidence="7">
    <location>
        <begin position="8"/>
        <end position="73"/>
    </location>
</feature>
<gene>
    <name evidence="5 8" type="primary">hrcA</name>
    <name evidence="8" type="ORF">FE785_04625</name>
</gene>
<evidence type="ECO:0000259" key="7">
    <source>
        <dbReference type="Pfam" id="PF03444"/>
    </source>
</evidence>
<proteinExistence type="inferred from homology"/>